<comment type="caution">
    <text evidence="2">The sequence shown here is derived from an EMBL/GenBank/DDBJ whole genome shotgun (WGS) entry which is preliminary data.</text>
</comment>
<proteinExistence type="predicted"/>
<feature type="compositionally biased region" description="Basic residues" evidence="1">
    <location>
        <begin position="40"/>
        <end position="51"/>
    </location>
</feature>
<feature type="region of interest" description="Disordered" evidence="1">
    <location>
        <begin position="32"/>
        <end position="72"/>
    </location>
</feature>
<accession>A0A412BA53</accession>
<gene>
    <name evidence="2" type="ORF">DWY92_12545</name>
</gene>
<dbReference type="EMBL" id="QRTH01000006">
    <property type="protein sequence ID" value="RGQ50283.1"/>
    <property type="molecule type" value="Genomic_DNA"/>
</dbReference>
<evidence type="ECO:0000313" key="3">
    <source>
        <dbReference type="Proteomes" id="UP000283680"/>
    </source>
</evidence>
<name>A0A412BA53_BACUN</name>
<reference evidence="2 3" key="1">
    <citation type="submission" date="2018-08" db="EMBL/GenBank/DDBJ databases">
        <title>A genome reference for cultivated species of the human gut microbiota.</title>
        <authorList>
            <person name="Zou Y."/>
            <person name="Xue W."/>
            <person name="Luo G."/>
        </authorList>
    </citation>
    <scope>NUCLEOTIDE SEQUENCE [LARGE SCALE GENOMIC DNA]</scope>
    <source>
        <strain evidence="2 3">AF28-11</strain>
    </source>
</reference>
<organism evidence="2 3">
    <name type="scientific">Bacteroides uniformis</name>
    <dbReference type="NCBI Taxonomy" id="820"/>
    <lineage>
        <taxon>Bacteria</taxon>
        <taxon>Pseudomonadati</taxon>
        <taxon>Bacteroidota</taxon>
        <taxon>Bacteroidia</taxon>
        <taxon>Bacteroidales</taxon>
        <taxon>Bacteroidaceae</taxon>
        <taxon>Bacteroides</taxon>
    </lineage>
</organism>
<dbReference type="Proteomes" id="UP000283680">
    <property type="component" value="Unassembled WGS sequence"/>
</dbReference>
<protein>
    <submittedName>
        <fullName evidence="2">Uncharacterized protein</fullName>
    </submittedName>
</protein>
<sequence length="72" mass="8348">MKGQEPATSQSMNIPPRQCYNGIMQAKLRWQAPSSPPFHFGKRPPKMKSRKKEPPDECNYETVKKETRNESL</sequence>
<dbReference type="AlphaFoldDB" id="A0A412BA53"/>
<feature type="compositionally biased region" description="Basic and acidic residues" evidence="1">
    <location>
        <begin position="62"/>
        <end position="72"/>
    </location>
</feature>
<evidence type="ECO:0000256" key="1">
    <source>
        <dbReference type="SAM" id="MobiDB-lite"/>
    </source>
</evidence>
<evidence type="ECO:0000313" key="2">
    <source>
        <dbReference type="EMBL" id="RGQ50283.1"/>
    </source>
</evidence>